<dbReference type="AlphaFoldDB" id="A0A9P5P8Z6"/>
<evidence type="ECO:0000313" key="2">
    <source>
        <dbReference type="Proteomes" id="UP000772434"/>
    </source>
</evidence>
<gene>
    <name evidence="1" type="ORF">BDP27DRAFT_1432345</name>
</gene>
<dbReference type="EMBL" id="JADNRY010000354">
    <property type="protein sequence ID" value="KAF9058747.1"/>
    <property type="molecule type" value="Genomic_DNA"/>
</dbReference>
<protein>
    <submittedName>
        <fullName evidence="1">Uncharacterized protein</fullName>
    </submittedName>
</protein>
<reference evidence="1" key="1">
    <citation type="submission" date="2020-11" db="EMBL/GenBank/DDBJ databases">
        <authorList>
            <consortium name="DOE Joint Genome Institute"/>
            <person name="Ahrendt S."/>
            <person name="Riley R."/>
            <person name="Andreopoulos W."/>
            <person name="Labutti K."/>
            <person name="Pangilinan J."/>
            <person name="Ruiz-Duenas F.J."/>
            <person name="Barrasa J.M."/>
            <person name="Sanchez-Garcia M."/>
            <person name="Camarero S."/>
            <person name="Miyauchi S."/>
            <person name="Serrano A."/>
            <person name="Linde D."/>
            <person name="Babiker R."/>
            <person name="Drula E."/>
            <person name="Ayuso-Fernandez I."/>
            <person name="Pacheco R."/>
            <person name="Padilla G."/>
            <person name="Ferreira P."/>
            <person name="Barriuso J."/>
            <person name="Kellner H."/>
            <person name="Castanera R."/>
            <person name="Alfaro M."/>
            <person name="Ramirez L."/>
            <person name="Pisabarro A.G."/>
            <person name="Kuo A."/>
            <person name="Tritt A."/>
            <person name="Lipzen A."/>
            <person name="He G."/>
            <person name="Yan M."/>
            <person name="Ng V."/>
            <person name="Cullen D."/>
            <person name="Martin F."/>
            <person name="Rosso M.-N."/>
            <person name="Henrissat B."/>
            <person name="Hibbett D."/>
            <person name="Martinez A.T."/>
            <person name="Grigoriev I.V."/>
        </authorList>
    </citation>
    <scope>NUCLEOTIDE SEQUENCE</scope>
    <source>
        <strain evidence="1">AH 40177</strain>
    </source>
</reference>
<dbReference type="Proteomes" id="UP000772434">
    <property type="component" value="Unassembled WGS sequence"/>
</dbReference>
<evidence type="ECO:0000313" key="1">
    <source>
        <dbReference type="EMBL" id="KAF9058747.1"/>
    </source>
</evidence>
<proteinExistence type="predicted"/>
<sequence>MGAVFQPNTPSWAAEQYKVEKHLSGSAFEYTDYSVRVSGGEPATVRAGLDAKVPKFGEQTISANVGASVPVGVGVLNVDIGGAQGRSGQQLSVDANVMAPIGERSQVDFGGRSLSIFPKGGGESFHHEQAHARFRADFGDGLTGNVGVSIPSVGVPQAQAGLSKSFDTGFTGRISANFPVGGVPLGLPFTKISSQAVLSNDFSNGLKVHGGANFLSGATPQPFVNVQYNLRF</sequence>
<name>A0A9P5P8Z6_9AGAR</name>
<comment type="caution">
    <text evidence="1">The sequence shown here is derived from an EMBL/GenBank/DDBJ whole genome shotgun (WGS) entry which is preliminary data.</text>
</comment>
<accession>A0A9P5P8Z6</accession>
<keyword evidence="2" id="KW-1185">Reference proteome</keyword>
<organism evidence="1 2">
    <name type="scientific">Rhodocollybia butyracea</name>
    <dbReference type="NCBI Taxonomy" id="206335"/>
    <lineage>
        <taxon>Eukaryota</taxon>
        <taxon>Fungi</taxon>
        <taxon>Dikarya</taxon>
        <taxon>Basidiomycota</taxon>
        <taxon>Agaricomycotina</taxon>
        <taxon>Agaricomycetes</taxon>
        <taxon>Agaricomycetidae</taxon>
        <taxon>Agaricales</taxon>
        <taxon>Marasmiineae</taxon>
        <taxon>Omphalotaceae</taxon>
        <taxon>Rhodocollybia</taxon>
    </lineage>
</organism>